<reference evidence="2" key="1">
    <citation type="journal article" date="2019" name="Int. J. Syst. Evol. Microbiol.">
        <title>The Global Catalogue of Microorganisms (GCM) 10K type strain sequencing project: providing services to taxonomists for standard genome sequencing and annotation.</title>
        <authorList>
            <consortium name="The Broad Institute Genomics Platform"/>
            <consortium name="The Broad Institute Genome Sequencing Center for Infectious Disease"/>
            <person name="Wu L."/>
            <person name="Ma J."/>
        </authorList>
    </citation>
    <scope>NUCLEOTIDE SEQUENCE [LARGE SCALE GENOMIC DNA]</scope>
    <source>
        <strain evidence="2">CCUG 49018</strain>
    </source>
</reference>
<dbReference type="EMBL" id="JBHTMB010000004">
    <property type="protein sequence ID" value="MFD1231733.1"/>
    <property type="molecule type" value="Genomic_DNA"/>
</dbReference>
<organism evidence="1 2">
    <name type="scientific">Pseudonocardia benzenivorans</name>
    <dbReference type="NCBI Taxonomy" id="228005"/>
    <lineage>
        <taxon>Bacteria</taxon>
        <taxon>Bacillati</taxon>
        <taxon>Actinomycetota</taxon>
        <taxon>Actinomycetes</taxon>
        <taxon>Pseudonocardiales</taxon>
        <taxon>Pseudonocardiaceae</taxon>
        <taxon>Pseudonocardia</taxon>
    </lineage>
</organism>
<dbReference type="Proteomes" id="UP001597182">
    <property type="component" value="Unassembled WGS sequence"/>
</dbReference>
<evidence type="ECO:0000313" key="2">
    <source>
        <dbReference type="Proteomes" id="UP001597182"/>
    </source>
</evidence>
<accession>A0ABW3VAM2</accession>
<dbReference type="GO" id="GO:0016301">
    <property type="term" value="F:kinase activity"/>
    <property type="evidence" value="ECO:0007669"/>
    <property type="project" value="UniProtKB-KW"/>
</dbReference>
<gene>
    <name evidence="1" type="ORF">ACFQ34_00380</name>
</gene>
<name>A0ABW3VAM2_9PSEU</name>
<evidence type="ECO:0000313" key="1">
    <source>
        <dbReference type="EMBL" id="MFD1231733.1"/>
    </source>
</evidence>
<keyword evidence="2" id="KW-1185">Reference proteome</keyword>
<sequence length="105" mass="10888">MTRLRRWWTRRTLRFRITLVVGAVALVALLALSRLGAGLVASTLTGSADAELRVQATDVAGRVHTGAPPAAGPAVRVVDTAGDPVDGQQPLPLRGDVGQLLTGAV</sequence>
<keyword evidence="1" id="KW-0418">Kinase</keyword>
<feature type="non-terminal residue" evidence="1">
    <location>
        <position position="105"/>
    </location>
</feature>
<proteinExistence type="predicted"/>
<keyword evidence="1" id="KW-0808">Transferase</keyword>
<protein>
    <submittedName>
        <fullName evidence="1">Sensor histidine kinase</fullName>
    </submittedName>
</protein>
<comment type="caution">
    <text evidence="1">The sequence shown here is derived from an EMBL/GenBank/DDBJ whole genome shotgun (WGS) entry which is preliminary data.</text>
</comment>